<dbReference type="OrthoDB" id="1898560at2759"/>
<name>A0A1I8PBQ4_STOCA</name>
<dbReference type="GO" id="GO:0051087">
    <property type="term" value="F:protein-folding chaperone binding"/>
    <property type="evidence" value="ECO:0007669"/>
    <property type="project" value="InterPro"/>
</dbReference>
<feature type="domain" description="SGS" evidence="1">
    <location>
        <begin position="97"/>
        <end position="187"/>
    </location>
</feature>
<dbReference type="EnsemblMetazoa" id="SCAU006649-RA">
    <property type="protein sequence ID" value="SCAU006649-PA"/>
    <property type="gene ID" value="SCAU006649"/>
</dbReference>
<evidence type="ECO:0000259" key="2">
    <source>
        <dbReference type="PROSITE" id="PS51203"/>
    </source>
</evidence>
<proteinExistence type="predicted"/>
<feature type="domain" description="CS" evidence="2">
    <location>
        <begin position="5"/>
        <end position="89"/>
    </location>
</feature>
<dbReference type="PANTHER" id="PTHR45862">
    <property type="entry name" value="PROTEIN SGT1 HOMOLOG"/>
    <property type="match status" value="1"/>
</dbReference>
<dbReference type="Gene3D" id="2.60.40.790">
    <property type="match status" value="1"/>
</dbReference>
<evidence type="ECO:0000313" key="3">
    <source>
        <dbReference type="EnsemblMetazoa" id="SCAU006649-PA"/>
    </source>
</evidence>
<dbReference type="InterPro" id="IPR044563">
    <property type="entry name" value="Sgt1-like"/>
</dbReference>
<dbReference type="PROSITE" id="PS51203">
    <property type="entry name" value="CS"/>
    <property type="match status" value="1"/>
</dbReference>
<dbReference type="PROSITE" id="PS51048">
    <property type="entry name" value="SGS"/>
    <property type="match status" value="1"/>
</dbReference>
<gene>
    <name evidence="3" type="primary">106080783</name>
</gene>
<evidence type="ECO:0000313" key="4">
    <source>
        <dbReference type="Proteomes" id="UP000095300"/>
    </source>
</evidence>
<dbReference type="Proteomes" id="UP000095300">
    <property type="component" value="Unassembled WGS sequence"/>
</dbReference>
<dbReference type="Pfam" id="PF05002">
    <property type="entry name" value="SGS"/>
    <property type="match status" value="1"/>
</dbReference>
<dbReference type="CDD" id="cd06466">
    <property type="entry name" value="p23_CS_SGT1_like"/>
    <property type="match status" value="1"/>
</dbReference>
<evidence type="ECO:0000259" key="1">
    <source>
        <dbReference type="PROSITE" id="PS51048"/>
    </source>
</evidence>
<dbReference type="VEuPathDB" id="VectorBase:SCAU006649"/>
<keyword evidence="4" id="KW-1185">Reference proteome</keyword>
<dbReference type="KEGG" id="scac:106080783"/>
<dbReference type="Pfam" id="PF04969">
    <property type="entry name" value="CS"/>
    <property type="match status" value="1"/>
</dbReference>
<dbReference type="STRING" id="35570.A0A1I8PBQ4"/>
<protein>
    <recommendedName>
        <fullName evidence="5">SGS domain-containing protein</fullName>
    </recommendedName>
</protein>
<sequence length="187" mass="21276">MFSKRFNGVRIFVQSDAKVVITVLLKNAKDKNYHVEIEQQRIHMTADGYELDLKLFAPINVERSSYKDFPSKVEITLAKETGIRWDGLEETVKLKPAVSAPPPIHKKNWDSLAKEVEKSEEAEAQSEEALQRLFKKIYSSSSPEVQKAMNKSFSESGGTVLSTNWNEVGKETVVVKPPEGCEFRKWE</sequence>
<dbReference type="InterPro" id="IPR007699">
    <property type="entry name" value="SGS_dom"/>
</dbReference>
<dbReference type="SUPFAM" id="SSF49764">
    <property type="entry name" value="HSP20-like chaperones"/>
    <property type="match status" value="1"/>
</dbReference>
<dbReference type="AlphaFoldDB" id="A0A1I8PBQ4"/>
<evidence type="ECO:0008006" key="5">
    <source>
        <dbReference type="Google" id="ProtNLM"/>
    </source>
</evidence>
<accession>A0A1I8PBQ4</accession>
<dbReference type="InterPro" id="IPR008978">
    <property type="entry name" value="HSP20-like_chaperone"/>
</dbReference>
<dbReference type="InterPro" id="IPR007052">
    <property type="entry name" value="CS_dom"/>
</dbReference>
<organism evidence="3 4">
    <name type="scientific">Stomoxys calcitrans</name>
    <name type="common">Stable fly</name>
    <name type="synonym">Conops calcitrans</name>
    <dbReference type="NCBI Taxonomy" id="35570"/>
    <lineage>
        <taxon>Eukaryota</taxon>
        <taxon>Metazoa</taxon>
        <taxon>Ecdysozoa</taxon>
        <taxon>Arthropoda</taxon>
        <taxon>Hexapoda</taxon>
        <taxon>Insecta</taxon>
        <taxon>Pterygota</taxon>
        <taxon>Neoptera</taxon>
        <taxon>Endopterygota</taxon>
        <taxon>Diptera</taxon>
        <taxon>Brachycera</taxon>
        <taxon>Muscomorpha</taxon>
        <taxon>Muscoidea</taxon>
        <taxon>Muscidae</taxon>
        <taxon>Stomoxys</taxon>
    </lineage>
</organism>
<reference evidence="3" key="1">
    <citation type="submission" date="2020-05" db="UniProtKB">
        <authorList>
            <consortium name="EnsemblMetazoa"/>
        </authorList>
    </citation>
    <scope>IDENTIFICATION</scope>
    <source>
        <strain evidence="3">USDA</strain>
    </source>
</reference>